<dbReference type="InterPro" id="IPR023346">
    <property type="entry name" value="Lysozyme-like_dom_sf"/>
</dbReference>
<evidence type="ECO:0000259" key="3">
    <source>
        <dbReference type="Pfam" id="PF13406"/>
    </source>
</evidence>
<dbReference type="AlphaFoldDB" id="A0A1G1ZF89"/>
<keyword evidence="2" id="KW-1133">Transmembrane helix</keyword>
<name>A0A1G1ZF89_9BACT</name>
<evidence type="ECO:0000313" key="4">
    <source>
        <dbReference type="EMBL" id="OGY62630.1"/>
    </source>
</evidence>
<evidence type="ECO:0000256" key="2">
    <source>
        <dbReference type="SAM" id="Phobius"/>
    </source>
</evidence>
<keyword evidence="2" id="KW-0472">Membrane</keyword>
<feature type="domain" description="Transglycosylase SLT" evidence="3">
    <location>
        <begin position="292"/>
        <end position="442"/>
    </location>
</feature>
<evidence type="ECO:0000313" key="5">
    <source>
        <dbReference type="Proteomes" id="UP000177801"/>
    </source>
</evidence>
<comment type="caution">
    <text evidence="4">The sequence shown here is derived from an EMBL/GenBank/DDBJ whole genome shotgun (WGS) entry which is preliminary data.</text>
</comment>
<dbReference type="EMBL" id="MHJD01000006">
    <property type="protein sequence ID" value="OGY62630.1"/>
    <property type="molecule type" value="Genomic_DNA"/>
</dbReference>
<dbReference type="InterPro" id="IPR031304">
    <property type="entry name" value="SLT_2"/>
</dbReference>
<accession>A0A1G1ZF89</accession>
<feature type="transmembrane region" description="Helical" evidence="2">
    <location>
        <begin position="44"/>
        <end position="66"/>
    </location>
</feature>
<feature type="coiled-coil region" evidence="1">
    <location>
        <begin position="74"/>
        <end position="122"/>
    </location>
</feature>
<gene>
    <name evidence="4" type="ORF">A3G58_00880</name>
</gene>
<keyword evidence="1" id="KW-0175">Coiled coil</keyword>
<organism evidence="4 5">
    <name type="scientific">Candidatus Colwellbacteria bacterium RIFCSPLOWO2_12_FULL_46_17</name>
    <dbReference type="NCBI Taxonomy" id="1797695"/>
    <lineage>
        <taxon>Bacteria</taxon>
        <taxon>Candidatus Colwelliibacteriota</taxon>
    </lineage>
</organism>
<dbReference type="SUPFAM" id="SSF53955">
    <property type="entry name" value="Lysozyme-like"/>
    <property type="match status" value="1"/>
</dbReference>
<dbReference type="Gene3D" id="1.10.8.350">
    <property type="entry name" value="Bacterial muramidase"/>
    <property type="match status" value="1"/>
</dbReference>
<proteinExistence type="predicted"/>
<evidence type="ECO:0000256" key="1">
    <source>
        <dbReference type="SAM" id="Coils"/>
    </source>
</evidence>
<dbReference type="Gene3D" id="6.10.250.3150">
    <property type="match status" value="1"/>
</dbReference>
<protein>
    <recommendedName>
        <fullName evidence="3">Transglycosylase SLT domain-containing protein</fullName>
    </recommendedName>
</protein>
<sequence length="486" mass="53730">MNKAKRQRPKVLIDIKPTARTDVFAYRGARVNLDKSPYRRIPKWVFETGIAVVVISFIFLSGSVLAPGRGDTFAQTDDRERAELEAELEELEEQIGEYETTIANYRKQGSSLQGEINALQAKIDKIALQIRAINLSLTQLTGEITKTSSRISDVEGEINISREALGALLRKTYVEDRRGLIEVLLENPSLSDFFGSVNDLLAVQDSLRVSVEALAQLRDELINQKELLAMERADVEALKVFQEKQRVGVQGARSEKDTLLAVTKGKESEYQKLLIETQKSAAEIRSRIFELIGGGQMSFSEAYEFAKFAERATGVRAALILAVLDRESALGSNVGKCEYDVNPYYPDRASNKTTMHPTRDIPLFLEITDELGFDPDTTLVSCPIPSDGAYGGAMGPAQFIPSTWVLYADAVSQITGSNPASPWRNSDAFVATGLLLKDNGAASNELLAAARYYCGWNVRYVCTNVYGRNVVDTAARFQQDINILNS</sequence>
<keyword evidence="2" id="KW-0812">Transmembrane</keyword>
<reference evidence="4 5" key="1">
    <citation type="journal article" date="2016" name="Nat. Commun.">
        <title>Thousands of microbial genomes shed light on interconnected biogeochemical processes in an aquifer system.</title>
        <authorList>
            <person name="Anantharaman K."/>
            <person name="Brown C.T."/>
            <person name="Hug L.A."/>
            <person name="Sharon I."/>
            <person name="Castelle C.J."/>
            <person name="Probst A.J."/>
            <person name="Thomas B.C."/>
            <person name="Singh A."/>
            <person name="Wilkins M.J."/>
            <person name="Karaoz U."/>
            <person name="Brodie E.L."/>
            <person name="Williams K.H."/>
            <person name="Hubbard S.S."/>
            <person name="Banfield J.F."/>
        </authorList>
    </citation>
    <scope>NUCLEOTIDE SEQUENCE [LARGE SCALE GENOMIC DNA]</scope>
</reference>
<dbReference type="Proteomes" id="UP000177801">
    <property type="component" value="Unassembled WGS sequence"/>
</dbReference>
<dbReference type="SUPFAM" id="SSF90257">
    <property type="entry name" value="Myosin rod fragments"/>
    <property type="match status" value="1"/>
</dbReference>
<dbReference type="Pfam" id="PF13406">
    <property type="entry name" value="SLT_2"/>
    <property type="match status" value="1"/>
</dbReference>